<feature type="domain" description="Plastocyanin-like" evidence="5">
    <location>
        <begin position="66"/>
        <end position="150"/>
    </location>
</feature>
<keyword evidence="1" id="KW-0479">Metal-binding</keyword>
<organism evidence="6 7">
    <name type="scientific">Legionella maceachernii</name>
    <dbReference type="NCBI Taxonomy" id="466"/>
    <lineage>
        <taxon>Bacteria</taxon>
        <taxon>Pseudomonadati</taxon>
        <taxon>Pseudomonadota</taxon>
        <taxon>Gammaproteobacteria</taxon>
        <taxon>Legionellales</taxon>
        <taxon>Legionellaceae</taxon>
        <taxon>Legionella</taxon>
    </lineage>
</organism>
<feature type="domain" description="Plastocyanin-like" evidence="3">
    <location>
        <begin position="159"/>
        <end position="305"/>
    </location>
</feature>
<dbReference type="Pfam" id="PF07732">
    <property type="entry name" value="Cu-oxidase_3"/>
    <property type="match status" value="1"/>
</dbReference>
<dbReference type="Proteomes" id="UP000054908">
    <property type="component" value="Unassembled WGS sequence"/>
</dbReference>
<evidence type="ECO:0000259" key="3">
    <source>
        <dbReference type="Pfam" id="PF00394"/>
    </source>
</evidence>
<dbReference type="RefSeq" id="WP_058452439.1">
    <property type="nucleotide sequence ID" value="NZ_CAAAIB010000004.1"/>
</dbReference>
<dbReference type="InterPro" id="IPR002355">
    <property type="entry name" value="Cu_oxidase_Cu_BS"/>
</dbReference>
<dbReference type="EMBL" id="LNYL01000042">
    <property type="protein sequence ID" value="KTD25909.1"/>
    <property type="molecule type" value="Genomic_DNA"/>
</dbReference>
<evidence type="ECO:0000259" key="4">
    <source>
        <dbReference type="Pfam" id="PF07731"/>
    </source>
</evidence>
<dbReference type="PROSITE" id="PS00079">
    <property type="entry name" value="MULTICOPPER_OXIDASE1"/>
    <property type="match status" value="1"/>
</dbReference>
<evidence type="ECO:0000259" key="5">
    <source>
        <dbReference type="Pfam" id="PF07732"/>
    </source>
</evidence>
<dbReference type="Pfam" id="PF07731">
    <property type="entry name" value="Cu-oxidase_2"/>
    <property type="match status" value="1"/>
</dbReference>
<dbReference type="InterPro" id="IPR011706">
    <property type="entry name" value="Cu-oxidase_C"/>
</dbReference>
<reference evidence="6 7" key="1">
    <citation type="submission" date="2015-11" db="EMBL/GenBank/DDBJ databases">
        <title>Genomic analysis of 38 Legionella species identifies large and diverse effector repertoires.</title>
        <authorList>
            <person name="Burstein D."/>
            <person name="Amaro F."/>
            <person name="Zusman T."/>
            <person name="Lifshitz Z."/>
            <person name="Cohen O."/>
            <person name="Gilbert J.A."/>
            <person name="Pupko T."/>
            <person name="Shuman H.A."/>
            <person name="Segal G."/>
        </authorList>
    </citation>
    <scope>NUCLEOTIDE SEQUENCE [LARGE SCALE GENOMIC DNA]</scope>
    <source>
        <strain evidence="6 7">PX-1-G2-E2</strain>
    </source>
</reference>
<dbReference type="PROSITE" id="PS00080">
    <property type="entry name" value="MULTICOPPER_OXIDASE2"/>
    <property type="match status" value="1"/>
</dbReference>
<proteinExistence type="predicted"/>
<dbReference type="CDD" id="cd13865">
    <property type="entry name" value="CuRO_1_LCC_like_3"/>
    <property type="match status" value="1"/>
</dbReference>
<protein>
    <submittedName>
        <fullName evidence="6">Multicopper oxidase</fullName>
    </submittedName>
</protein>
<keyword evidence="7" id="KW-1185">Reference proteome</keyword>
<dbReference type="GO" id="GO:0016491">
    <property type="term" value="F:oxidoreductase activity"/>
    <property type="evidence" value="ECO:0007669"/>
    <property type="project" value="UniProtKB-KW"/>
</dbReference>
<dbReference type="CDD" id="cd13896">
    <property type="entry name" value="CuRO_3_CopA"/>
    <property type="match status" value="1"/>
</dbReference>
<dbReference type="OrthoDB" id="9757546at2"/>
<evidence type="ECO:0000313" key="7">
    <source>
        <dbReference type="Proteomes" id="UP000054908"/>
    </source>
</evidence>
<dbReference type="Gene3D" id="2.60.40.420">
    <property type="entry name" value="Cupredoxins - blue copper proteins"/>
    <property type="match status" value="3"/>
</dbReference>
<evidence type="ECO:0000313" key="6">
    <source>
        <dbReference type="EMBL" id="KTD25909.1"/>
    </source>
</evidence>
<dbReference type="InterPro" id="IPR034279">
    <property type="entry name" value="CuRO_3_CopA"/>
</dbReference>
<dbReference type="GO" id="GO:0005507">
    <property type="term" value="F:copper ion binding"/>
    <property type="evidence" value="ECO:0007669"/>
    <property type="project" value="InterPro"/>
</dbReference>
<evidence type="ECO:0000256" key="2">
    <source>
        <dbReference type="ARBA" id="ARBA00023002"/>
    </source>
</evidence>
<dbReference type="InterPro" id="IPR045087">
    <property type="entry name" value="Cu-oxidase_fam"/>
</dbReference>
<sequence length="493" mass="55140">MELKCILNLNKVALSLLMLIPFILHGDPVRDQPLTLNVVSESIRVNGKSSTVFNILQPNGKMGFEGEKGQEFNVLVVNKTNVPIVIHWHGLIDPNNQDGVPYVTQLPIPVGGKQHYRFKLIQAGTFWMHSHEELQIQKLMAAPLIIHDPNEKKVADQEAVVMLQDFTFRDPEQVYAELRHKHPLNNDMSGMNMTGMNMETMDLNDVKFDAYLANRRTLKNPDIIRVKPGSTLRLRLINASSSTNYWIETGKLSGQAIAVDGAAVKPLAAERFELGLANRLDILLTIPKGEGAYPILAQPEGTNSQTGVILATANALIPQLSETANTTAPALNNSQEHQLKAITPLPQKTVDKALTYTLEGNMKTYVWTINNEIWPKVTPFIIDTGQRIEIEYINHSAMAHPMHLHGHVFQITEMNGKPITDGPLHDTVLILPNASMKLQFDADNPGIWFMHCHILYHAKGGMDTTINYRNYPEPDFYKRLIGSGAMSSMDNRK</sequence>
<keyword evidence="2" id="KW-0560">Oxidoreductase</keyword>
<dbReference type="Pfam" id="PF00394">
    <property type="entry name" value="Cu-oxidase"/>
    <property type="match status" value="1"/>
</dbReference>
<accession>A0A0W0W0F0</accession>
<dbReference type="AlphaFoldDB" id="A0A0W0W0F0"/>
<dbReference type="InterPro" id="IPR011707">
    <property type="entry name" value="Cu-oxidase-like_N"/>
</dbReference>
<dbReference type="STRING" id="466.Lmac_1680"/>
<comment type="caution">
    <text evidence="6">The sequence shown here is derived from an EMBL/GenBank/DDBJ whole genome shotgun (WGS) entry which is preliminary data.</text>
</comment>
<dbReference type="InterPro" id="IPR033138">
    <property type="entry name" value="Cu_oxidase_CS"/>
</dbReference>
<dbReference type="InterPro" id="IPR001117">
    <property type="entry name" value="Cu-oxidase_2nd"/>
</dbReference>
<evidence type="ECO:0000256" key="1">
    <source>
        <dbReference type="ARBA" id="ARBA00022723"/>
    </source>
</evidence>
<dbReference type="PANTHER" id="PTHR11709">
    <property type="entry name" value="MULTI-COPPER OXIDASE"/>
    <property type="match status" value="1"/>
</dbReference>
<gene>
    <name evidence="6" type="primary">cueO</name>
    <name evidence="6" type="ORF">Lmac_1680</name>
</gene>
<name>A0A0W0W0F0_9GAMM</name>
<dbReference type="SUPFAM" id="SSF49503">
    <property type="entry name" value="Cupredoxins"/>
    <property type="match status" value="3"/>
</dbReference>
<feature type="domain" description="Plastocyanin-like" evidence="4">
    <location>
        <begin position="354"/>
        <end position="465"/>
    </location>
</feature>
<dbReference type="PATRIC" id="fig|466.6.peg.1769"/>
<dbReference type="InterPro" id="IPR008972">
    <property type="entry name" value="Cupredoxin"/>
</dbReference>